<accession>A0ABN1D7T3</accession>
<dbReference type="Gene3D" id="3.30.360.10">
    <property type="entry name" value="Dihydrodipicolinate Reductase, domain 2"/>
    <property type="match status" value="1"/>
</dbReference>
<evidence type="ECO:0000313" key="1">
    <source>
        <dbReference type="EMBL" id="GAA0536444.1"/>
    </source>
</evidence>
<dbReference type="Proteomes" id="UP001501576">
    <property type="component" value="Unassembled WGS sequence"/>
</dbReference>
<name>A0ABN1D7T3_9ACTN</name>
<comment type="caution">
    <text evidence="1">The sequence shown here is derived from an EMBL/GenBank/DDBJ whole genome shotgun (WGS) entry which is preliminary data.</text>
</comment>
<organism evidence="1 2">
    <name type="scientific">Streptomyces mordarskii</name>
    <dbReference type="NCBI Taxonomy" id="1226758"/>
    <lineage>
        <taxon>Bacteria</taxon>
        <taxon>Bacillati</taxon>
        <taxon>Actinomycetota</taxon>
        <taxon>Actinomycetes</taxon>
        <taxon>Kitasatosporales</taxon>
        <taxon>Streptomycetaceae</taxon>
        <taxon>Streptomyces</taxon>
    </lineage>
</organism>
<keyword evidence="2" id="KW-1185">Reference proteome</keyword>
<gene>
    <name evidence="1" type="ORF">GCM10010390_42870</name>
</gene>
<dbReference type="EMBL" id="BAAABZ010000044">
    <property type="protein sequence ID" value="GAA0536444.1"/>
    <property type="molecule type" value="Genomic_DNA"/>
</dbReference>
<sequence>MPVFCEKPVARTIEEIYATGANRGAEYIAAAGDVDTASALLTLDDGTLAVVSNTRHKPLRSVEPGATFPGGTPHHFFMDRFTTAYRAEPTAFTEVAAGLRPSPRTVADAVEAGWIAEACTLSLHEHRPVGTEEVRKA</sequence>
<reference evidence="1 2" key="1">
    <citation type="journal article" date="2019" name="Int. J. Syst. Evol. Microbiol.">
        <title>The Global Catalogue of Microorganisms (GCM) 10K type strain sequencing project: providing services to taxonomists for standard genome sequencing and annotation.</title>
        <authorList>
            <consortium name="The Broad Institute Genomics Platform"/>
            <consortium name="The Broad Institute Genome Sequencing Center for Infectious Disease"/>
            <person name="Wu L."/>
            <person name="Ma J."/>
        </authorList>
    </citation>
    <scope>NUCLEOTIDE SEQUENCE [LARGE SCALE GENOMIC DNA]</scope>
    <source>
        <strain evidence="1 2">JCM 5052</strain>
    </source>
</reference>
<protein>
    <submittedName>
        <fullName evidence="1">Uncharacterized protein</fullName>
    </submittedName>
</protein>
<dbReference type="Gene3D" id="3.40.50.720">
    <property type="entry name" value="NAD(P)-binding Rossmann-like Domain"/>
    <property type="match status" value="1"/>
</dbReference>
<proteinExistence type="predicted"/>
<evidence type="ECO:0000313" key="2">
    <source>
        <dbReference type="Proteomes" id="UP001501576"/>
    </source>
</evidence>